<feature type="compositionally biased region" description="Basic and acidic residues" evidence="3">
    <location>
        <begin position="28"/>
        <end position="38"/>
    </location>
</feature>
<feature type="compositionally biased region" description="Basic and acidic residues" evidence="3">
    <location>
        <begin position="416"/>
        <end position="429"/>
    </location>
</feature>
<feature type="compositionally biased region" description="Acidic residues" evidence="3">
    <location>
        <begin position="383"/>
        <end position="399"/>
    </location>
</feature>
<protein>
    <submittedName>
        <fullName evidence="5">Putative vegetative cell wall protein gp1</fullName>
    </submittedName>
</protein>
<feature type="compositionally biased region" description="Basic and acidic residues" evidence="3">
    <location>
        <begin position="86"/>
        <end position="97"/>
    </location>
</feature>
<dbReference type="EMBL" id="GFAC01004729">
    <property type="protein sequence ID" value="JAT94459.1"/>
    <property type="molecule type" value="mRNA"/>
</dbReference>
<dbReference type="Gene3D" id="2.30.30.40">
    <property type="entry name" value="SH3 Domains"/>
    <property type="match status" value="1"/>
</dbReference>
<evidence type="ECO:0000256" key="1">
    <source>
        <dbReference type="ARBA" id="ARBA00022443"/>
    </source>
</evidence>
<feature type="compositionally biased region" description="Polar residues" evidence="3">
    <location>
        <begin position="185"/>
        <end position="194"/>
    </location>
</feature>
<feature type="compositionally biased region" description="Basic and acidic residues" evidence="3">
    <location>
        <begin position="111"/>
        <end position="127"/>
    </location>
</feature>
<feature type="compositionally biased region" description="Pro residues" evidence="3">
    <location>
        <begin position="400"/>
        <end position="411"/>
    </location>
</feature>
<feature type="compositionally biased region" description="Polar residues" evidence="3">
    <location>
        <begin position="1"/>
        <end position="11"/>
    </location>
</feature>
<dbReference type="InterPro" id="IPR036028">
    <property type="entry name" value="SH3-like_dom_sf"/>
</dbReference>
<dbReference type="PROSITE" id="PS50002">
    <property type="entry name" value="SH3"/>
    <property type="match status" value="1"/>
</dbReference>
<feature type="compositionally biased region" description="Pro residues" evidence="3">
    <location>
        <begin position="366"/>
        <end position="379"/>
    </location>
</feature>
<dbReference type="PRINTS" id="PR01217">
    <property type="entry name" value="PRICHEXTENSN"/>
</dbReference>
<feature type="compositionally biased region" description="Acidic residues" evidence="3">
    <location>
        <begin position="537"/>
        <end position="549"/>
    </location>
</feature>
<evidence type="ECO:0000259" key="4">
    <source>
        <dbReference type="PROSITE" id="PS50002"/>
    </source>
</evidence>
<organism evidence="5">
    <name type="scientific">Amblyomma aureolatum</name>
    <dbReference type="NCBI Taxonomy" id="187763"/>
    <lineage>
        <taxon>Eukaryota</taxon>
        <taxon>Metazoa</taxon>
        <taxon>Ecdysozoa</taxon>
        <taxon>Arthropoda</taxon>
        <taxon>Chelicerata</taxon>
        <taxon>Arachnida</taxon>
        <taxon>Acari</taxon>
        <taxon>Parasitiformes</taxon>
        <taxon>Ixodida</taxon>
        <taxon>Ixodoidea</taxon>
        <taxon>Ixodidae</taxon>
        <taxon>Amblyomminae</taxon>
        <taxon>Amblyomma</taxon>
    </lineage>
</organism>
<feature type="region of interest" description="Disordered" evidence="3">
    <location>
        <begin position="1"/>
        <end position="465"/>
    </location>
</feature>
<proteinExistence type="evidence at transcript level"/>
<feature type="compositionally biased region" description="Polar residues" evidence="3">
    <location>
        <begin position="151"/>
        <end position="161"/>
    </location>
</feature>
<evidence type="ECO:0000256" key="2">
    <source>
        <dbReference type="PROSITE-ProRule" id="PRU00192"/>
    </source>
</evidence>
<feature type="compositionally biased region" description="Pro residues" evidence="3">
    <location>
        <begin position="279"/>
        <end position="309"/>
    </location>
</feature>
<feature type="compositionally biased region" description="Polar residues" evidence="3">
    <location>
        <begin position="262"/>
        <end position="277"/>
    </location>
</feature>
<dbReference type="SUPFAM" id="SSF50044">
    <property type="entry name" value="SH3-domain"/>
    <property type="match status" value="1"/>
</dbReference>
<feature type="domain" description="SH3" evidence="4">
    <location>
        <begin position="442"/>
        <end position="506"/>
    </location>
</feature>
<evidence type="ECO:0000256" key="3">
    <source>
        <dbReference type="SAM" id="MobiDB-lite"/>
    </source>
</evidence>
<feature type="non-terminal residue" evidence="5">
    <location>
        <position position="1"/>
    </location>
</feature>
<feature type="region of interest" description="Disordered" evidence="3">
    <location>
        <begin position="519"/>
        <end position="549"/>
    </location>
</feature>
<sequence>TPRANVQTLRNLFNDKDTKCGGRVGSIKKPDGPAEVRIPRPSLAPKPSNKPSISAHVQQKSPLGSTARELQSLAARESTNLPRAGDTSRRASFERTRAAVAQRVEQLALQREAKAAEEKSPTSEKRSSSAAAHRISPMIEAAAVDDENSTSERPSCDASSLSEEEDYVTPISFSKPPPVSGRKASVTSPQQSEEAPSPVPPRRPKSPVSSPKQKPKLPEPPLYVPPQLVRHPVVPGWRKRELPVATGGCPPKPARPTGMCLLSTSSPQGITSSTTAQPDRPPLPGRSPPPAPPTRPPPPRPAVPKPPRTLPALPVTSTNEHHEDEAASEPRPPTSPIPEYTEDEELGSGGGDDELYADTELDDAPPSLPPARTPPAPPRPAEDELYQDTLEELYEEMPTDDPPPPVPPPPLMGRDSLPRKDKREYDRLCRTFGLPGGWEQQQPLDAGRARGSSSGGGPRGLDLPLRRGEPVYVLRMEHNPPGKWLVRNSQGEVGYADLANIEVDPNSIKFVMTSQRDRCANSNSNSRNHGGGAVQNESDEEEAIYEETF</sequence>
<evidence type="ECO:0000313" key="5">
    <source>
        <dbReference type="EMBL" id="JAT94459.1"/>
    </source>
</evidence>
<accession>A0A1E1X5A5</accession>
<dbReference type="AlphaFoldDB" id="A0A1E1X5A5"/>
<name>A0A1E1X5A5_9ACAR</name>
<feature type="compositionally biased region" description="Acidic residues" evidence="3">
    <location>
        <begin position="340"/>
        <end position="363"/>
    </location>
</feature>
<dbReference type="InterPro" id="IPR001452">
    <property type="entry name" value="SH3_domain"/>
</dbReference>
<keyword evidence="1 2" id="KW-0728">SH3 domain</keyword>
<reference evidence="5" key="1">
    <citation type="journal article" date="2017" name="Front. Cell. Infect. Microbiol.">
        <title>The Distinct Transcriptional Response of the Midgut of Amblyomma sculptum and Amblyomma aureolatum Ticks to Rickettsia rickettsii Correlates to Their Differences in Susceptibility to Infection.</title>
        <authorList>
            <person name="Martins L.A."/>
            <person name="Galletti M.F.B.M."/>
            <person name="Ribeiro J.M."/>
            <person name="Fujita A."/>
            <person name="Costa F.B."/>
            <person name="Labruna M.B."/>
            <person name="Daffre S."/>
            <person name="Fogaca A.C."/>
        </authorList>
    </citation>
    <scope>NUCLEOTIDE SEQUENCE</scope>
</reference>
<feature type="compositionally biased region" description="Polar residues" evidence="3">
    <location>
        <begin position="49"/>
        <end position="64"/>
    </location>
</feature>